<keyword evidence="4" id="KW-0472">Membrane</keyword>
<evidence type="ECO:0000256" key="1">
    <source>
        <dbReference type="ARBA" id="ARBA00012787"/>
    </source>
</evidence>
<dbReference type="GO" id="GO:0031119">
    <property type="term" value="P:tRNA pseudouridine synthesis"/>
    <property type="evidence" value="ECO:0007669"/>
    <property type="project" value="TreeGrafter"/>
</dbReference>
<reference evidence="6" key="1">
    <citation type="submission" date="2023-03" db="UniProtKB">
        <authorList>
            <consortium name="EnsemblPlants"/>
        </authorList>
    </citation>
    <scope>IDENTIFICATION</scope>
</reference>
<dbReference type="PANTHER" id="PTHR21568">
    <property type="entry name" value="TRNA PSEUDOURIDINE SYNTHASE PUS10"/>
    <property type="match status" value="1"/>
</dbReference>
<keyword evidence="2" id="KW-0819">tRNA processing</keyword>
<evidence type="ECO:0000256" key="4">
    <source>
        <dbReference type="SAM" id="Phobius"/>
    </source>
</evidence>
<dbReference type="GO" id="GO:0160148">
    <property type="term" value="F:tRNA pseudouridine(55) synthase activity"/>
    <property type="evidence" value="ECO:0007669"/>
    <property type="project" value="UniProtKB-EC"/>
</dbReference>
<evidence type="ECO:0000256" key="3">
    <source>
        <dbReference type="ARBA" id="ARBA00023235"/>
    </source>
</evidence>
<keyword evidence="4" id="KW-1133">Transmembrane helix</keyword>
<protein>
    <recommendedName>
        <fullName evidence="1">tRNA pseudouridine(55) synthase</fullName>
        <ecNumber evidence="1">5.4.99.25</ecNumber>
    </recommendedName>
</protein>
<dbReference type="Gene3D" id="3.30.70.2510">
    <property type="match status" value="1"/>
</dbReference>
<accession>A0A9I9EMT4</accession>
<dbReference type="InterPro" id="IPR039894">
    <property type="entry name" value="Pus10-like"/>
</dbReference>
<keyword evidence="4" id="KW-0812">Transmembrane</keyword>
<dbReference type="Pfam" id="PF21238">
    <property type="entry name" value="Pus10_C"/>
    <property type="match status" value="1"/>
</dbReference>
<name>A0A9I9EMT4_CUCME</name>
<evidence type="ECO:0000313" key="6">
    <source>
        <dbReference type="EnsemblPlants" id="MELO3C035627.2.1"/>
    </source>
</evidence>
<dbReference type="EC" id="5.4.99.25" evidence="1"/>
<evidence type="ECO:0000259" key="5">
    <source>
        <dbReference type="Pfam" id="PF21238"/>
    </source>
</evidence>
<keyword evidence="3" id="KW-0413">Isomerase</keyword>
<sequence>MAEPLSFKLSSSSSTFIFSSEYVHPNCQNSSSFRGSEKRMGEASVKSHGYLQEYLGNNILLFCRGDSYKFHVAGREDVDVQMLGSCRPFLVEIQNTCLLAFEVIINELQSKINSSENKLVGIRNLKVVGSEGWALVQEGEAEKQQYASLVWISRPLEDDDFFINIITPKLDEKAIFQLYSDATKYNPLMLPLRVTDDVLLFHFRMKIEKVAESSQNCHIRNKRLQAKKVPQRLRDIKDVLVLIFYGLLVVRLLIVMMRLMQSMIDFAIIILIFSVLICLRFYSGHIDTRKPYSQAELDELRLNSWTNESIIQEQ</sequence>
<feature type="transmembrane region" description="Helical" evidence="4">
    <location>
        <begin position="263"/>
        <end position="282"/>
    </location>
</feature>
<dbReference type="EnsemblPlants" id="MELO3C035627.2.1">
    <property type="protein sequence ID" value="MELO3C035627.2.1"/>
    <property type="gene ID" value="MELO3C035627.2"/>
</dbReference>
<dbReference type="AlphaFoldDB" id="A0A9I9EMT4"/>
<evidence type="ECO:0000256" key="2">
    <source>
        <dbReference type="ARBA" id="ARBA00022694"/>
    </source>
</evidence>
<dbReference type="InterPro" id="IPR048741">
    <property type="entry name" value="Pus10-like_C"/>
</dbReference>
<proteinExistence type="predicted"/>
<feature type="transmembrane region" description="Helical" evidence="4">
    <location>
        <begin position="239"/>
        <end position="257"/>
    </location>
</feature>
<feature type="domain" description="Pus10-like C-terminal" evidence="5">
    <location>
        <begin position="48"/>
        <end position="160"/>
    </location>
</feature>
<dbReference type="PANTHER" id="PTHR21568:SF0">
    <property type="entry name" value="TRNA PSEUDOURIDINE SYNTHASE PUS10"/>
    <property type="match status" value="1"/>
</dbReference>
<dbReference type="Gramene" id="MELO3C035627.2.1">
    <property type="protein sequence ID" value="MELO3C035627.2.1"/>
    <property type="gene ID" value="MELO3C035627.2"/>
</dbReference>
<organism evidence="6">
    <name type="scientific">Cucumis melo</name>
    <name type="common">Muskmelon</name>
    <dbReference type="NCBI Taxonomy" id="3656"/>
    <lineage>
        <taxon>Eukaryota</taxon>
        <taxon>Viridiplantae</taxon>
        <taxon>Streptophyta</taxon>
        <taxon>Embryophyta</taxon>
        <taxon>Tracheophyta</taxon>
        <taxon>Spermatophyta</taxon>
        <taxon>Magnoliopsida</taxon>
        <taxon>eudicotyledons</taxon>
        <taxon>Gunneridae</taxon>
        <taxon>Pentapetalae</taxon>
        <taxon>rosids</taxon>
        <taxon>fabids</taxon>
        <taxon>Cucurbitales</taxon>
        <taxon>Cucurbitaceae</taxon>
        <taxon>Benincaseae</taxon>
        <taxon>Cucumis</taxon>
    </lineage>
</organism>